<dbReference type="AlphaFoldDB" id="A0A1M6KNR6"/>
<proteinExistence type="predicted"/>
<name>A0A1M6KNR6_9FIRM</name>
<dbReference type="Proteomes" id="UP000184386">
    <property type="component" value="Unassembled WGS sequence"/>
</dbReference>
<evidence type="ECO:0000313" key="2">
    <source>
        <dbReference type="Proteomes" id="UP000184386"/>
    </source>
</evidence>
<dbReference type="RefSeq" id="WP_073272608.1">
    <property type="nucleotide sequence ID" value="NZ_FRAC01000006.1"/>
</dbReference>
<evidence type="ECO:0000313" key="1">
    <source>
        <dbReference type="EMBL" id="SHJ60524.1"/>
    </source>
</evidence>
<protein>
    <submittedName>
        <fullName evidence="1">Uncharacterized protein</fullName>
    </submittedName>
</protein>
<dbReference type="STRING" id="1121322.SAMN02745136_00520"/>
<reference evidence="1 2" key="1">
    <citation type="submission" date="2016-11" db="EMBL/GenBank/DDBJ databases">
        <authorList>
            <person name="Jaros S."/>
            <person name="Januszkiewicz K."/>
            <person name="Wedrychowicz H."/>
        </authorList>
    </citation>
    <scope>NUCLEOTIDE SEQUENCE [LARGE SCALE GENOMIC DNA]</scope>
    <source>
        <strain evidence="1 2">DSM 15929</strain>
    </source>
</reference>
<keyword evidence="2" id="KW-1185">Reference proteome</keyword>
<sequence length="99" mass="10670">MGKAVTVIALLVMVCGLIYVGKPNNDNVVCNGSLLSNVDGTLSIGANFSTNRDYDYIVTEKNKQKGLVLEKGKSAFVPIGFNTVTVNDLEGETLRLDFK</sequence>
<dbReference type="EMBL" id="FRAC01000006">
    <property type="protein sequence ID" value="SHJ60524.1"/>
    <property type="molecule type" value="Genomic_DNA"/>
</dbReference>
<organism evidence="1 2">
    <name type="scientific">Anaerocolumna jejuensis DSM 15929</name>
    <dbReference type="NCBI Taxonomy" id="1121322"/>
    <lineage>
        <taxon>Bacteria</taxon>
        <taxon>Bacillati</taxon>
        <taxon>Bacillota</taxon>
        <taxon>Clostridia</taxon>
        <taxon>Lachnospirales</taxon>
        <taxon>Lachnospiraceae</taxon>
        <taxon>Anaerocolumna</taxon>
    </lineage>
</organism>
<accession>A0A1M6KNR6</accession>
<gene>
    <name evidence="1" type="ORF">SAMN02745136_00520</name>
</gene>